<evidence type="ECO:0000259" key="5">
    <source>
        <dbReference type="Pfam" id="PF24883"/>
    </source>
</evidence>
<dbReference type="OMA" id="NERERCV"/>
<dbReference type="PANTHER" id="PTHR10039:SF16">
    <property type="entry name" value="GPI INOSITOL-DEACYLASE"/>
    <property type="match status" value="1"/>
</dbReference>
<dbReference type="PROSITE" id="PS50088">
    <property type="entry name" value="ANK_REPEAT"/>
    <property type="match status" value="1"/>
</dbReference>
<evidence type="ECO:0000313" key="6">
    <source>
        <dbReference type="EMBL" id="EPE26584.1"/>
    </source>
</evidence>
<dbReference type="Pfam" id="PF24883">
    <property type="entry name" value="NPHP3_N"/>
    <property type="match status" value="1"/>
</dbReference>
<dbReference type="InterPro" id="IPR056884">
    <property type="entry name" value="NPHP3-like_N"/>
</dbReference>
<sequence length="1322" mass="147689">MADRPSHKHFKKLRSVFSSREGKVRGVKELLPPGASTSNDGFLPAPTNPACHGESLSHSGFVTDDERSSYQASEAGSINPADEDGVPQNELGRSNAKASFWEQAYQDLLTNPKTKSLMKDYDRVMAESKNEAAIKDKKVDGSDGLTAAVVPAANGSPAAAAPANSATEGPGAGGDEEQQHKILGKDSEMKDLVSQKLKEMEDSEWVIKWKGNEVFRVRKAVSEAVKIVQKFSGLASSAASLDPLHAGLVWAGVSCVLPLLLNDTKERTKAVDGIASTSETAARYLLIERDYRDGKLGKNDDFERSAIKICTEILIFYAQAAVFFARNEWKRWLVNTFKIDDWTGALEAISEAETACERFSAILTSSALLKGRQEIAKLLAAHEEETIHKMEAWVSNTQVGEQHHQVREKLGRRYAGSGKWLLDLPAFVEWKNSSHGNFWLRGAVGMGKSSLVSIVVEKMKNEEDNFAYFYCTNALSIPEATESPKCTIIRALAAQLALSPDKKSIAEEVKLKYEKYVSEGLTGVKPGYEDFLELFSRLIASRNSITLVIDALDECPDYVELLAGLKILSERNNNLRLLVSSQRVVPVNAYLTLSINTISSAQNLEDITSFIRGEIEVYKSYHPGVLTDELSRDIVDTLSDKAEGMFKWVDLRLRFLLDPSDEAKQADIQENLDTIKKKPNQGIIKKMVEAYHTLYKKHLPLNPDTSAKREAEAEKILAWAFASIRPLHLHEILSLGKERYVKEVENPNASEQDISKLCRIFLFVSENSQLVEMSHSSVSDYLALKFSGKLDEFLADTKTKIDDKKLLQDAHDLSKVLVNRRVAEESISYLLSTKDLKFGQDHAINPESLLSYTAEFWFQHAKVPIRSVNQVINEDQEEMVQEIPEDLRGLRSLFNPQNCGAFDNWLTIHDPDKVTRIKGKDHSSGGLRGQQLYYAMLLGIWDVARDMIDDNRDVNIVGGYFGNCIQLAAYRGNQPTVSKLLDKDVMLNVEAGIFGSALQAAASQGHTDICSMLLNHGADVNATGGLLCNPLQAALTRGSKATIELLTSRIGGTDLPYGNLWKDAFSNIPEEKRKVFGGHLTRFVTIDLPHNLTFEQELLASVVEITRNVDPEKAFNSFLEASELQRSSRISGTQRGYYQAILQKISDNDKNEPYYLYNQLPLIAFYLILQSGPKIRRIQLDYAPVLDAIARIISQHGYFLVHAMLPRVDNKESLLTEILTYLYTEIFKMLVRILEQSRLTAFRYAILGLRHRGATQSDPRSRATFPENWSCEHEKLHLNRETVPTSPKTDTSRPQTAQSVTGELLQTNRTTVEAWEPSQNEL</sequence>
<keyword evidence="7" id="KW-1185">Reference proteome</keyword>
<dbReference type="InterPro" id="IPR031359">
    <property type="entry name" value="NACHT_N"/>
</dbReference>
<feature type="compositionally biased region" description="Polar residues" evidence="3">
    <location>
        <begin position="1282"/>
        <end position="1302"/>
    </location>
</feature>
<dbReference type="GeneID" id="19461554"/>
<dbReference type="PANTHER" id="PTHR10039">
    <property type="entry name" value="AMELOGENIN"/>
    <property type="match status" value="1"/>
</dbReference>
<dbReference type="Gene3D" id="3.40.50.300">
    <property type="entry name" value="P-loop containing nucleotide triphosphate hydrolases"/>
    <property type="match status" value="1"/>
</dbReference>
<organism evidence="6 7">
    <name type="scientific">Glarea lozoyensis (strain ATCC 20868 / MF5171)</name>
    <dbReference type="NCBI Taxonomy" id="1116229"/>
    <lineage>
        <taxon>Eukaryota</taxon>
        <taxon>Fungi</taxon>
        <taxon>Dikarya</taxon>
        <taxon>Ascomycota</taxon>
        <taxon>Pezizomycotina</taxon>
        <taxon>Leotiomycetes</taxon>
        <taxon>Helotiales</taxon>
        <taxon>Helotiaceae</taxon>
        <taxon>Glarea</taxon>
    </lineage>
</organism>
<feature type="region of interest" description="Disordered" evidence="3">
    <location>
        <begin position="155"/>
        <end position="186"/>
    </location>
</feature>
<dbReference type="Pfam" id="PF12796">
    <property type="entry name" value="Ank_2"/>
    <property type="match status" value="1"/>
</dbReference>
<dbReference type="HOGENOM" id="CLU_276595_0_0_1"/>
<protein>
    <submittedName>
        <fullName evidence="6">Ankyrin repeat-containing protein</fullName>
    </submittedName>
</protein>
<dbReference type="SUPFAM" id="SSF52540">
    <property type="entry name" value="P-loop containing nucleoside triphosphate hydrolases"/>
    <property type="match status" value="1"/>
</dbReference>
<feature type="repeat" description="ANK" evidence="2">
    <location>
        <begin position="996"/>
        <end position="1025"/>
    </location>
</feature>
<dbReference type="RefSeq" id="XP_008085774.1">
    <property type="nucleotide sequence ID" value="XM_008087583.1"/>
</dbReference>
<feature type="compositionally biased region" description="Basic residues" evidence="3">
    <location>
        <begin position="1"/>
        <end position="14"/>
    </location>
</feature>
<proteinExistence type="predicted"/>
<evidence type="ECO:0000259" key="4">
    <source>
        <dbReference type="Pfam" id="PF17100"/>
    </source>
</evidence>
<dbReference type="STRING" id="1116229.S3CMZ6"/>
<gene>
    <name evidence="6" type="ORF">GLAREA_02497</name>
</gene>
<dbReference type="InterPro" id="IPR036770">
    <property type="entry name" value="Ankyrin_rpt-contain_sf"/>
</dbReference>
<keyword evidence="2" id="KW-0040">ANK repeat</keyword>
<evidence type="ECO:0000256" key="1">
    <source>
        <dbReference type="ARBA" id="ARBA00022737"/>
    </source>
</evidence>
<feature type="region of interest" description="Disordered" evidence="3">
    <location>
        <begin position="1"/>
        <end position="97"/>
    </location>
</feature>
<dbReference type="KEGG" id="glz:GLAREA_02497"/>
<dbReference type="Proteomes" id="UP000016922">
    <property type="component" value="Unassembled WGS sequence"/>
</dbReference>
<name>S3CMZ6_GLAL2</name>
<feature type="region of interest" description="Disordered" evidence="3">
    <location>
        <begin position="1279"/>
        <end position="1302"/>
    </location>
</feature>
<dbReference type="SUPFAM" id="SSF48403">
    <property type="entry name" value="Ankyrin repeat"/>
    <property type="match status" value="1"/>
</dbReference>
<feature type="compositionally biased region" description="Basic and acidic residues" evidence="3">
    <location>
        <begin position="177"/>
        <end position="186"/>
    </location>
</feature>
<feature type="compositionally biased region" description="Low complexity" evidence="3">
    <location>
        <begin position="155"/>
        <end position="166"/>
    </location>
</feature>
<evidence type="ECO:0000256" key="3">
    <source>
        <dbReference type="SAM" id="MobiDB-lite"/>
    </source>
</evidence>
<feature type="domain" description="Nephrocystin 3-like N-terminal" evidence="5">
    <location>
        <begin position="416"/>
        <end position="581"/>
    </location>
</feature>
<dbReference type="InterPro" id="IPR002110">
    <property type="entry name" value="Ankyrin_rpt"/>
</dbReference>
<evidence type="ECO:0000313" key="7">
    <source>
        <dbReference type="Proteomes" id="UP000016922"/>
    </source>
</evidence>
<evidence type="ECO:0000256" key="2">
    <source>
        <dbReference type="PROSITE-ProRule" id="PRU00023"/>
    </source>
</evidence>
<dbReference type="Gene3D" id="1.25.40.20">
    <property type="entry name" value="Ankyrin repeat-containing domain"/>
    <property type="match status" value="1"/>
</dbReference>
<accession>S3CMZ6</accession>
<dbReference type="PROSITE" id="PS50297">
    <property type="entry name" value="ANK_REP_REGION"/>
    <property type="match status" value="1"/>
</dbReference>
<dbReference type="OrthoDB" id="163438at2759"/>
<reference evidence="6 7" key="1">
    <citation type="journal article" date="2013" name="BMC Genomics">
        <title>Genomics-driven discovery of the pneumocandin biosynthetic gene cluster in the fungus Glarea lozoyensis.</title>
        <authorList>
            <person name="Chen L."/>
            <person name="Yue Q."/>
            <person name="Zhang X."/>
            <person name="Xiang M."/>
            <person name="Wang C."/>
            <person name="Li S."/>
            <person name="Che Y."/>
            <person name="Ortiz-Lopez F.J."/>
            <person name="Bills G.F."/>
            <person name="Liu X."/>
            <person name="An Z."/>
        </authorList>
    </citation>
    <scope>NUCLEOTIDE SEQUENCE [LARGE SCALE GENOMIC DNA]</scope>
    <source>
        <strain evidence="7">ATCC 20868 / MF5171</strain>
    </source>
</reference>
<dbReference type="eggNOG" id="KOG4177">
    <property type="taxonomic scope" value="Eukaryota"/>
</dbReference>
<feature type="domain" description="NWD NACHT-NTPase N-terminal" evidence="4">
    <location>
        <begin position="176"/>
        <end position="356"/>
    </location>
</feature>
<dbReference type="InterPro" id="IPR027417">
    <property type="entry name" value="P-loop_NTPase"/>
</dbReference>
<dbReference type="SMART" id="SM00248">
    <property type="entry name" value="ANK"/>
    <property type="match status" value="3"/>
</dbReference>
<keyword evidence="1" id="KW-0677">Repeat</keyword>
<dbReference type="Pfam" id="PF17100">
    <property type="entry name" value="NACHT_N"/>
    <property type="match status" value="1"/>
</dbReference>
<dbReference type="EMBL" id="KE145370">
    <property type="protein sequence ID" value="EPE26584.1"/>
    <property type="molecule type" value="Genomic_DNA"/>
</dbReference>